<evidence type="ECO:0000313" key="3">
    <source>
        <dbReference type="Proteomes" id="UP000438699"/>
    </source>
</evidence>
<dbReference type="Proteomes" id="UP000438699">
    <property type="component" value="Unassembled WGS sequence"/>
</dbReference>
<dbReference type="Pfam" id="PF01976">
    <property type="entry name" value="DUF116"/>
    <property type="match status" value="1"/>
</dbReference>
<accession>A0A6N6MX61</accession>
<feature type="transmembrane region" description="Helical" evidence="1">
    <location>
        <begin position="14"/>
        <end position="38"/>
    </location>
</feature>
<organism evidence="2 3">
    <name type="scientific">Pseudodesulfovibrio senegalensis</name>
    <dbReference type="NCBI Taxonomy" id="1721087"/>
    <lineage>
        <taxon>Bacteria</taxon>
        <taxon>Pseudomonadati</taxon>
        <taxon>Thermodesulfobacteriota</taxon>
        <taxon>Desulfovibrionia</taxon>
        <taxon>Desulfovibrionales</taxon>
        <taxon>Desulfovibrionaceae</taxon>
    </lineage>
</organism>
<dbReference type="PANTHER" id="PTHR43801:SF1">
    <property type="entry name" value="POLYPRENYL SYNTHETASE"/>
    <property type="match status" value="1"/>
</dbReference>
<dbReference type="RefSeq" id="WP_151151981.1">
    <property type="nucleotide sequence ID" value="NZ_WAIE01000009.1"/>
</dbReference>
<dbReference type="EMBL" id="WAIE01000009">
    <property type="protein sequence ID" value="KAB1439011.1"/>
    <property type="molecule type" value="Genomic_DNA"/>
</dbReference>
<protein>
    <submittedName>
        <fullName evidence="2">DUF116 domain-containing protein</fullName>
    </submittedName>
</protein>
<evidence type="ECO:0000313" key="2">
    <source>
        <dbReference type="EMBL" id="KAB1439011.1"/>
    </source>
</evidence>
<comment type="caution">
    <text evidence="2">The sequence shown here is derived from an EMBL/GenBank/DDBJ whole genome shotgun (WGS) entry which is preliminary data.</text>
</comment>
<keyword evidence="3" id="KW-1185">Reference proteome</keyword>
<keyword evidence="1" id="KW-0812">Transmembrane</keyword>
<evidence type="ECO:0000256" key="1">
    <source>
        <dbReference type="SAM" id="Phobius"/>
    </source>
</evidence>
<dbReference type="AlphaFoldDB" id="A0A6N6MX61"/>
<name>A0A6N6MX61_9BACT</name>
<reference evidence="2 3" key="1">
    <citation type="journal article" date="2017" name="Int. J. Syst. Evol. Microbiol.">
        <title>Desulfovibrio senegalensis sp. nov., a mesophilic sulfate reducer isolated from marine sediment.</title>
        <authorList>
            <person name="Thioye A."/>
            <person name="Gam Z.B.A."/>
            <person name="Mbengue M."/>
            <person name="Cayol J.L."/>
            <person name="Joseph-Bartoli M."/>
            <person name="Toure-Kane C."/>
            <person name="Labat M."/>
        </authorList>
    </citation>
    <scope>NUCLEOTIDE SEQUENCE [LARGE SCALE GENOMIC DNA]</scope>
    <source>
        <strain evidence="2 3">DSM 101509</strain>
    </source>
</reference>
<dbReference type="OrthoDB" id="9787348at2"/>
<dbReference type="InterPro" id="IPR002829">
    <property type="entry name" value="DUF116"/>
</dbReference>
<proteinExistence type="predicted"/>
<dbReference type="PANTHER" id="PTHR43801">
    <property type="entry name" value="NUCLEOTIDE-BINDING PROTEIN-RELATED"/>
    <property type="match status" value="1"/>
</dbReference>
<keyword evidence="1" id="KW-1133">Transmembrane helix</keyword>
<feature type="transmembrane region" description="Helical" evidence="1">
    <location>
        <begin position="88"/>
        <end position="106"/>
    </location>
</feature>
<keyword evidence="1" id="KW-0472">Membrane</keyword>
<feature type="transmembrane region" description="Helical" evidence="1">
    <location>
        <begin position="50"/>
        <end position="76"/>
    </location>
</feature>
<sequence>MNEPHIAEPSRKRLFIGLISASCFLVCILLVLLWVIPYVGLDAIHPSAKWILGILVLGLGGLVCWAYWGLFLNIVLKRPIPGSRRFRGLTIKLFLPLMVMLGRALGIDKKAIMLSFISVNNELVLAEAGTYPPNKILLLMPHCLQNSKCDRRLTYDINNCVRCGKCPIAGLLDLHDKYGVHLAIATGGTIARRIVVQLRPKLIIAVACHRDLSSGIQDTYPLPVFGVMNQRPHGPCLDTTVALPNVEAALLRFLDKDHAPDARGKAIGTGQATKL</sequence>
<gene>
    <name evidence="2" type="ORF">F8A88_14935</name>
</gene>